<feature type="non-terminal residue" evidence="1">
    <location>
        <position position="41"/>
    </location>
</feature>
<name>X1CQV7_9ZZZZ</name>
<dbReference type="AlphaFoldDB" id="X1CQV7"/>
<comment type="caution">
    <text evidence="1">The sequence shown here is derived from an EMBL/GenBank/DDBJ whole genome shotgun (WGS) entry which is preliminary data.</text>
</comment>
<evidence type="ECO:0000313" key="1">
    <source>
        <dbReference type="EMBL" id="GAG86651.1"/>
    </source>
</evidence>
<accession>X1CQV7</accession>
<gene>
    <name evidence="1" type="ORF">S01H4_30262</name>
</gene>
<protein>
    <submittedName>
        <fullName evidence="1">Uncharacterized protein</fullName>
    </submittedName>
</protein>
<organism evidence="1">
    <name type="scientific">marine sediment metagenome</name>
    <dbReference type="NCBI Taxonomy" id="412755"/>
    <lineage>
        <taxon>unclassified sequences</taxon>
        <taxon>metagenomes</taxon>
        <taxon>ecological metagenomes</taxon>
    </lineage>
</organism>
<dbReference type="EMBL" id="BART01015605">
    <property type="protein sequence ID" value="GAG86651.1"/>
    <property type="molecule type" value="Genomic_DNA"/>
</dbReference>
<reference evidence="1" key="1">
    <citation type="journal article" date="2014" name="Front. Microbiol.">
        <title>High frequency of phylogenetically diverse reductive dehalogenase-homologous genes in deep subseafloor sedimentary metagenomes.</title>
        <authorList>
            <person name="Kawai M."/>
            <person name="Futagami T."/>
            <person name="Toyoda A."/>
            <person name="Takaki Y."/>
            <person name="Nishi S."/>
            <person name="Hori S."/>
            <person name="Arai W."/>
            <person name="Tsubouchi T."/>
            <person name="Morono Y."/>
            <person name="Uchiyama I."/>
            <person name="Ito T."/>
            <person name="Fujiyama A."/>
            <person name="Inagaki F."/>
            <person name="Takami H."/>
        </authorList>
    </citation>
    <scope>NUCLEOTIDE SEQUENCE</scope>
    <source>
        <strain evidence="1">Expedition CK06-06</strain>
    </source>
</reference>
<proteinExistence type="predicted"/>
<sequence length="41" mass="4366">MKKKKSFDPLDFTIKHGALQVGTMGVVGITGAMHSHMPAVV</sequence>